<feature type="region of interest" description="Disordered" evidence="1">
    <location>
        <begin position="180"/>
        <end position="208"/>
    </location>
</feature>
<feature type="region of interest" description="Disordered" evidence="1">
    <location>
        <begin position="1053"/>
        <end position="1127"/>
    </location>
</feature>
<reference evidence="2 3" key="1">
    <citation type="submission" date="2017-08" db="EMBL/GenBank/DDBJ databases">
        <title>Acidophilic green algal genome provides insights into adaptation to an acidic environment.</title>
        <authorList>
            <person name="Hirooka S."/>
            <person name="Hirose Y."/>
            <person name="Kanesaki Y."/>
            <person name="Higuchi S."/>
            <person name="Fujiwara T."/>
            <person name="Onuma R."/>
            <person name="Era A."/>
            <person name="Ohbayashi R."/>
            <person name="Uzuka A."/>
            <person name="Nozaki H."/>
            <person name="Yoshikawa H."/>
            <person name="Miyagishima S.Y."/>
        </authorList>
    </citation>
    <scope>NUCLEOTIDE SEQUENCE [LARGE SCALE GENOMIC DNA]</scope>
    <source>
        <strain evidence="2 3">NIES-2499</strain>
    </source>
</reference>
<accession>A0A250X1Q2</accession>
<comment type="caution">
    <text evidence="2">The sequence shown here is derived from an EMBL/GenBank/DDBJ whole genome shotgun (WGS) entry which is preliminary data.</text>
</comment>
<dbReference type="AlphaFoldDB" id="A0A250X1Q2"/>
<dbReference type="Proteomes" id="UP000232323">
    <property type="component" value="Unassembled WGS sequence"/>
</dbReference>
<proteinExistence type="predicted"/>
<gene>
    <name evidence="2" type="ORF">CEUSTIGMA_g4471.t1</name>
</gene>
<feature type="compositionally biased region" description="Low complexity" evidence="1">
    <location>
        <begin position="192"/>
        <end position="207"/>
    </location>
</feature>
<feature type="region of interest" description="Disordered" evidence="1">
    <location>
        <begin position="253"/>
        <end position="277"/>
    </location>
</feature>
<dbReference type="EMBL" id="BEGY01000021">
    <property type="protein sequence ID" value="GAX77024.1"/>
    <property type="molecule type" value="Genomic_DNA"/>
</dbReference>
<evidence type="ECO:0000313" key="3">
    <source>
        <dbReference type="Proteomes" id="UP000232323"/>
    </source>
</evidence>
<feature type="compositionally biased region" description="Low complexity" evidence="1">
    <location>
        <begin position="1073"/>
        <end position="1103"/>
    </location>
</feature>
<evidence type="ECO:0000313" key="2">
    <source>
        <dbReference type="EMBL" id="GAX77024.1"/>
    </source>
</evidence>
<evidence type="ECO:0008006" key="4">
    <source>
        <dbReference type="Google" id="ProtNLM"/>
    </source>
</evidence>
<name>A0A250X1Q2_9CHLO</name>
<feature type="compositionally biased region" description="Polar residues" evidence="1">
    <location>
        <begin position="1104"/>
        <end position="1121"/>
    </location>
</feature>
<protein>
    <recommendedName>
        <fullName evidence="4">Sulfotransferase</fullName>
    </recommendedName>
</protein>
<keyword evidence="3" id="KW-1185">Reference proteome</keyword>
<organism evidence="2 3">
    <name type="scientific">Chlamydomonas eustigma</name>
    <dbReference type="NCBI Taxonomy" id="1157962"/>
    <lineage>
        <taxon>Eukaryota</taxon>
        <taxon>Viridiplantae</taxon>
        <taxon>Chlorophyta</taxon>
        <taxon>core chlorophytes</taxon>
        <taxon>Chlorophyceae</taxon>
        <taxon>CS clade</taxon>
        <taxon>Chlamydomonadales</taxon>
        <taxon>Chlamydomonadaceae</taxon>
        <taxon>Chlamydomonas</taxon>
    </lineage>
</organism>
<sequence>MGTPVFQPRRMRRLSQNRKFPVVAQTRQIKLLAVFMLVCASCALLYNNFFAPSRLVRDPTAPNLCQLLDVLMKLNLHRLLEHARKADGKLARAAAKNFKTQTSLSRQEREFMMAGLGFHDFMSPCESRVVTNVLLHVMVAKSDKQVTQSGTTTTDRLNSKVGQMLKYGQVTITSLISKTGQHVSDTEDEMRLQNNHHSPSNSPNLPQRPHTIIELNFLEAKNLLALLTQLWNANSHQSGTSPAAQCSVLSERNPTITSSPTRAVHQETEQDSSEGSSVDTYFPLGHCFTSSGSKLLMDIVVAVRGLEAATCQAAAHSNTSALPFVLLRRLTMAMLHTLYEEAGARGHECGNQGCDHGNAFFKFGGPAGDLNQEEKHGESFAERTNIMRKACRKSIVEAAKLVVLSFANALDCSRASRVAVELLHISKAGGTSMCQIATGPLTQTYWNPHNGMAENCLIPDFKDWISILRGDDPHNVSQEDKDMACRTAEASDNFTCAQRAEFLGSKGIQFYANEMTLHGVTESPYSAHTCPQFETMIVLRDPVVRTRSHMFEADRGQFYRCHLDRIKQCNATSKDLESFAKCKGAPLTGCKGRSRNLTAWKEWTPIMLDNYITRSLLGRQIRHCRAFGELGAEELSAAALSLSTIDHILMLGEDSINDIVLLAALNWKAGLKAKRWRWSYKDNLKLDLGFPPNTEKVLQSWNQLDRLLVSWGAALGRLDAAFHTSVAVLSSHIQQDRGVLNAPKSWNSSYPLSSEPVDPDDPSASSFSLTANLDVALAKVGMKRGAGRNGTQQQRNTSTAVEVLYNRSHAPLPGSSPAIKQEHVDIVKNAEVPLTDDHFSAIRKSGATSEKPPEGLMLVMLRQAETAYEKEAWLPSAAVHHRLHSQQMERLPEGFDPLSARLPRLMGNHAGFHQRLWTEQSLFKMWFPWYKKKLGRNERADDSPASNNHSIMAPVVPRMPDGFDSQQARLPQAYLLALEKQKVPEVRKIAGTIQVEDNTRLLQLLDSPNAPSARVPISPLLLPWGLYDQHVLPHMFADDQDVIERLEGELGLPGTTATGLKDTNNEPLKHSTHSSTSSSRLLPPLSSTTSTTAPTNNNTPQTLDTSVTRSHSSHYNVTSPQHEQRSEPASTVIYFKLPLYCNLGTVSSHMNVSTFSTPSSS</sequence>
<evidence type="ECO:0000256" key="1">
    <source>
        <dbReference type="SAM" id="MobiDB-lite"/>
    </source>
</evidence>
<dbReference type="OrthoDB" id="10019582at2759"/>